<evidence type="ECO:0000313" key="3">
    <source>
        <dbReference type="Proteomes" id="UP000221165"/>
    </source>
</evidence>
<accession>A0A2C6KN33</accession>
<name>A0A2C6KN33_9APIC</name>
<evidence type="ECO:0000313" key="2">
    <source>
        <dbReference type="EMBL" id="PHJ18947.1"/>
    </source>
</evidence>
<feature type="compositionally biased region" description="Basic and acidic residues" evidence="1">
    <location>
        <begin position="156"/>
        <end position="176"/>
    </location>
</feature>
<feature type="compositionally biased region" description="Polar residues" evidence="1">
    <location>
        <begin position="53"/>
        <end position="62"/>
    </location>
</feature>
<dbReference type="RefSeq" id="XP_067920649.1">
    <property type="nucleotide sequence ID" value="XM_068067376.1"/>
</dbReference>
<dbReference type="AlphaFoldDB" id="A0A2C6KN33"/>
<proteinExistence type="predicted"/>
<feature type="region of interest" description="Disordered" evidence="1">
    <location>
        <begin position="1"/>
        <end position="185"/>
    </location>
</feature>
<feature type="compositionally biased region" description="Basic residues" evidence="1">
    <location>
        <begin position="66"/>
        <end position="91"/>
    </location>
</feature>
<sequence>MASREEVSGSTGVGHLPTALPGDRSAVLSDTWPSRESHRLFRSGNGSEDYGQDQLSPFQQKVQKLRERRHHLRSRLRLKRSQFSASRRRNTRERDASAEHPDGEGVIQRPEEEEEPTSHLSASPLPGTRPAGRPSPSAGAGRSERRRKSSLLFSSRQDHEARKRRDGEREGIGDARRKGRRAGRWGGAASFLWCPSLVKKPPAVGACLAAGVPGVSSGRGRGKVLSGVGGLEVKSVAD</sequence>
<dbReference type="GeneID" id="94430587"/>
<feature type="non-terminal residue" evidence="2">
    <location>
        <position position="238"/>
    </location>
</feature>
<gene>
    <name evidence="2" type="ORF">CSUI_007226</name>
</gene>
<dbReference type="VEuPathDB" id="ToxoDB:CSUI_007226"/>
<dbReference type="EMBL" id="MIGC01003752">
    <property type="protein sequence ID" value="PHJ18947.1"/>
    <property type="molecule type" value="Genomic_DNA"/>
</dbReference>
<dbReference type="Proteomes" id="UP000221165">
    <property type="component" value="Unassembled WGS sequence"/>
</dbReference>
<comment type="caution">
    <text evidence="2">The sequence shown here is derived from an EMBL/GenBank/DDBJ whole genome shotgun (WGS) entry which is preliminary data.</text>
</comment>
<keyword evidence="3" id="KW-1185">Reference proteome</keyword>
<evidence type="ECO:0000256" key="1">
    <source>
        <dbReference type="SAM" id="MobiDB-lite"/>
    </source>
</evidence>
<protein>
    <submittedName>
        <fullName evidence="2">Uncharacterized protein</fullName>
    </submittedName>
</protein>
<organism evidence="2 3">
    <name type="scientific">Cystoisospora suis</name>
    <dbReference type="NCBI Taxonomy" id="483139"/>
    <lineage>
        <taxon>Eukaryota</taxon>
        <taxon>Sar</taxon>
        <taxon>Alveolata</taxon>
        <taxon>Apicomplexa</taxon>
        <taxon>Conoidasida</taxon>
        <taxon>Coccidia</taxon>
        <taxon>Eucoccidiorida</taxon>
        <taxon>Eimeriorina</taxon>
        <taxon>Sarcocystidae</taxon>
        <taxon>Cystoisospora</taxon>
    </lineage>
</organism>
<reference evidence="2 3" key="1">
    <citation type="journal article" date="2017" name="Int. J. Parasitol.">
        <title>The genome of the protozoan parasite Cystoisospora suis and a reverse vaccinology approach to identify vaccine candidates.</title>
        <authorList>
            <person name="Palmieri N."/>
            <person name="Shrestha A."/>
            <person name="Ruttkowski B."/>
            <person name="Beck T."/>
            <person name="Vogl C."/>
            <person name="Tomley F."/>
            <person name="Blake D.P."/>
            <person name="Joachim A."/>
        </authorList>
    </citation>
    <scope>NUCLEOTIDE SEQUENCE [LARGE SCALE GENOMIC DNA]</scope>
    <source>
        <strain evidence="2 3">Wien I</strain>
    </source>
</reference>
<feature type="compositionally biased region" description="Basic and acidic residues" evidence="1">
    <location>
        <begin position="92"/>
        <end position="103"/>
    </location>
</feature>